<proteinExistence type="predicted"/>
<reference evidence="3" key="1">
    <citation type="submission" date="2016-01" db="EMBL/GenBank/DDBJ databases">
        <authorList>
            <person name="Peeters C."/>
        </authorList>
    </citation>
    <scope>NUCLEOTIDE SEQUENCE [LARGE SCALE GENOMIC DNA]</scope>
    <source>
        <strain evidence="3">LMG 22937</strain>
    </source>
</reference>
<comment type="caution">
    <text evidence="3">The sequence shown here is derived from an EMBL/GenBank/DDBJ whole genome shotgun (WGS) entry which is preliminary data.</text>
</comment>
<organism evidence="3 4">
    <name type="scientific">Caballeronia terrestris</name>
    <dbReference type="NCBI Taxonomy" id="1226301"/>
    <lineage>
        <taxon>Bacteria</taxon>
        <taxon>Pseudomonadati</taxon>
        <taxon>Pseudomonadota</taxon>
        <taxon>Betaproteobacteria</taxon>
        <taxon>Burkholderiales</taxon>
        <taxon>Burkholderiaceae</taxon>
        <taxon>Caballeronia</taxon>
    </lineage>
</organism>
<sequence>MKKHDQDAMSTHDLLNETTSAADNSFSHSRSTEATNGAGNRQRVSRALLMRIVPIFERACDGRVHLRPAIELEHAPGTKNPITLVDCLAITPFGVFVVNRFDWTGLVKPWTSEDELAVVDDLGGVTVHTSPLRRAKPAVRHLRLVLSQQECPVESIAVFGEAGCSLHPTVPDGILTLPDLHYFLRTRLNRFRTTHRRYLDADTLASHIDWSCSHRRSRP</sequence>
<dbReference type="EMBL" id="FCOL02000009">
    <property type="protein sequence ID" value="SAL48828.1"/>
    <property type="molecule type" value="Genomic_DNA"/>
</dbReference>
<feature type="compositionally biased region" description="Polar residues" evidence="1">
    <location>
        <begin position="20"/>
        <end position="39"/>
    </location>
</feature>
<keyword evidence="4" id="KW-1185">Reference proteome</keyword>
<name>A0A158HWX4_9BURK</name>
<protein>
    <submittedName>
        <fullName evidence="3">NERD domain-containing protein</fullName>
    </submittedName>
</protein>
<dbReference type="AlphaFoldDB" id="A0A158HWX4"/>
<evidence type="ECO:0000256" key="1">
    <source>
        <dbReference type="SAM" id="MobiDB-lite"/>
    </source>
</evidence>
<dbReference type="Pfam" id="PF08378">
    <property type="entry name" value="NERD"/>
    <property type="match status" value="1"/>
</dbReference>
<evidence type="ECO:0000259" key="2">
    <source>
        <dbReference type="Pfam" id="PF08378"/>
    </source>
</evidence>
<feature type="region of interest" description="Disordered" evidence="1">
    <location>
        <begin position="20"/>
        <end position="40"/>
    </location>
</feature>
<dbReference type="InterPro" id="IPR011528">
    <property type="entry name" value="NERD"/>
</dbReference>
<accession>A0A158HWX4</accession>
<gene>
    <name evidence="3" type="ORF">AWB67_02215</name>
</gene>
<evidence type="ECO:0000313" key="3">
    <source>
        <dbReference type="EMBL" id="SAL48828.1"/>
    </source>
</evidence>
<evidence type="ECO:0000313" key="4">
    <source>
        <dbReference type="Proteomes" id="UP000054925"/>
    </source>
</evidence>
<dbReference type="Proteomes" id="UP000054925">
    <property type="component" value="Unassembled WGS sequence"/>
</dbReference>
<feature type="domain" description="NERD" evidence="2">
    <location>
        <begin position="79"/>
        <end position="159"/>
    </location>
</feature>